<evidence type="ECO:0000313" key="2">
    <source>
        <dbReference type="EMBL" id="CCH43457.1"/>
    </source>
</evidence>
<feature type="domain" description="Large ribosomal subunit protein mL59" evidence="1">
    <location>
        <begin position="34"/>
        <end position="159"/>
    </location>
</feature>
<dbReference type="EMBL" id="CAIF01000080">
    <property type="protein sequence ID" value="CCH43457.1"/>
    <property type="molecule type" value="Genomic_DNA"/>
</dbReference>
<organism evidence="2 3">
    <name type="scientific">Wickerhamomyces ciferrii (strain ATCC 14091 / BCRC 22168 / CBS 111 / JCM 3599 / NBRC 0793 / NRRL Y-1031 F-60-10)</name>
    <name type="common">Yeast</name>
    <name type="synonym">Pichia ciferrii</name>
    <dbReference type="NCBI Taxonomy" id="1206466"/>
    <lineage>
        <taxon>Eukaryota</taxon>
        <taxon>Fungi</taxon>
        <taxon>Dikarya</taxon>
        <taxon>Ascomycota</taxon>
        <taxon>Saccharomycotina</taxon>
        <taxon>Saccharomycetes</taxon>
        <taxon>Phaffomycetales</taxon>
        <taxon>Wickerhamomycetaceae</taxon>
        <taxon>Wickerhamomyces</taxon>
    </lineage>
</organism>
<evidence type="ECO:0000313" key="3">
    <source>
        <dbReference type="Proteomes" id="UP000009328"/>
    </source>
</evidence>
<reference evidence="2 3" key="1">
    <citation type="journal article" date="2012" name="Eukaryot. Cell">
        <title>Draft genome sequence of Wickerhamomyces ciferrii NRRL Y-1031 F-60-10.</title>
        <authorList>
            <person name="Schneider J."/>
            <person name="Andrea H."/>
            <person name="Blom J."/>
            <person name="Jaenicke S."/>
            <person name="Ruckert C."/>
            <person name="Schorsch C."/>
            <person name="Szczepanowski R."/>
            <person name="Farwick M."/>
            <person name="Goesmann A."/>
            <person name="Puhler A."/>
            <person name="Schaffer S."/>
            <person name="Tauch A."/>
            <person name="Kohler T."/>
            <person name="Brinkrolf K."/>
        </authorList>
    </citation>
    <scope>NUCLEOTIDE SEQUENCE [LARGE SCALE GENOMIC DNA]</scope>
    <source>
        <strain evidence="3">ATCC 14091 / BCRC 22168 / CBS 111 / JCM 3599 / NBRC 0793 / NRRL Y-1031 F-60-10</strain>
    </source>
</reference>
<accession>K0KMM5</accession>
<dbReference type="InParanoid" id="K0KMM5"/>
<keyword evidence="2" id="KW-0687">Ribonucleoprotein</keyword>
<protein>
    <submittedName>
        <fullName evidence="2">54S ribosomal protein L25, mitochondrial</fullName>
    </submittedName>
</protein>
<keyword evidence="3" id="KW-1185">Reference proteome</keyword>
<dbReference type="PANTHER" id="PTHR28041">
    <property type="entry name" value="54S RIBOSOMAL PROTEIN L25, MITOCHONDRIAL"/>
    <property type="match status" value="1"/>
</dbReference>
<dbReference type="AlphaFoldDB" id="K0KMM5"/>
<dbReference type="InterPro" id="IPR037507">
    <property type="entry name" value="Ribosomal_mL59"/>
</dbReference>
<dbReference type="PANTHER" id="PTHR28041:SF1">
    <property type="entry name" value="LARGE RIBOSOMAL SUBUNIT PROTEIN ML59"/>
    <property type="match status" value="1"/>
</dbReference>
<keyword evidence="2" id="KW-0689">Ribosomal protein</keyword>
<dbReference type="Pfam" id="PF18126">
    <property type="entry name" value="Mitoc_mL59"/>
    <property type="match status" value="1"/>
</dbReference>
<dbReference type="GO" id="GO:0003735">
    <property type="term" value="F:structural constituent of ribosome"/>
    <property type="evidence" value="ECO:0007669"/>
    <property type="project" value="InterPro"/>
</dbReference>
<evidence type="ECO:0000259" key="1">
    <source>
        <dbReference type="Pfam" id="PF18126"/>
    </source>
</evidence>
<dbReference type="FunCoup" id="K0KMM5">
    <property type="interactions" value="116"/>
</dbReference>
<name>K0KMM5_WICCF</name>
<dbReference type="HOGENOM" id="CLU_076154_2_0_1"/>
<dbReference type="GO" id="GO:0005762">
    <property type="term" value="C:mitochondrial large ribosomal subunit"/>
    <property type="evidence" value="ECO:0007669"/>
    <property type="project" value="InterPro"/>
</dbReference>
<dbReference type="Proteomes" id="UP000009328">
    <property type="component" value="Unassembled WGS sequence"/>
</dbReference>
<sequence length="179" mass="20995">MRPSVGLFHTAKNVITQTIDQSNPASYFDTLPGKLKRFFERYPPRPFKEYASKSTLTNAPDANPFIANKHPVTQRYHTSKYSMRRQSDLWKLAYRFGIQDYLPPLQNGKKFYQEKYDSRPIMKGVLRPKGHKYERTAAERIAAREEAISKIDDVIAQHKSKRVLRDRAAKKEKRAKHWV</sequence>
<comment type="caution">
    <text evidence="2">The sequence shown here is derived from an EMBL/GenBank/DDBJ whole genome shotgun (WGS) entry which is preliminary data.</text>
</comment>
<gene>
    <name evidence="2" type="ORF">BN7_3007</name>
</gene>
<dbReference type="InterPro" id="IPR040922">
    <property type="entry name" value="Ribosomal_mL59_dom"/>
</dbReference>
<dbReference type="eggNOG" id="ENOG502S29G">
    <property type="taxonomic scope" value="Eukaryota"/>
</dbReference>
<proteinExistence type="predicted"/>
<dbReference type="STRING" id="1206466.K0KMM5"/>